<evidence type="ECO:0000256" key="1">
    <source>
        <dbReference type="SAM" id="SignalP"/>
    </source>
</evidence>
<dbReference type="RefSeq" id="WP_321551054.1">
    <property type="nucleotide sequence ID" value="NZ_JAXIVS010000019.1"/>
</dbReference>
<evidence type="ECO:0000313" key="3">
    <source>
        <dbReference type="Proteomes" id="UP001291309"/>
    </source>
</evidence>
<accession>A0ABU5HJT3</accession>
<protein>
    <recommendedName>
        <fullName evidence="4">Lipoprotein</fullName>
    </recommendedName>
</protein>
<feature type="signal peptide" evidence="1">
    <location>
        <begin position="1"/>
        <end position="22"/>
    </location>
</feature>
<evidence type="ECO:0000313" key="2">
    <source>
        <dbReference type="EMBL" id="MDY7232345.1"/>
    </source>
</evidence>
<proteinExistence type="predicted"/>
<keyword evidence="1" id="KW-0732">Signal</keyword>
<dbReference type="EMBL" id="JAXIVS010000019">
    <property type="protein sequence ID" value="MDY7232345.1"/>
    <property type="molecule type" value="Genomic_DNA"/>
</dbReference>
<dbReference type="Proteomes" id="UP001291309">
    <property type="component" value="Unassembled WGS sequence"/>
</dbReference>
<name>A0ABU5HJT3_9BACT</name>
<organism evidence="2 3">
    <name type="scientific">Hyalangium rubrum</name>
    <dbReference type="NCBI Taxonomy" id="3103134"/>
    <lineage>
        <taxon>Bacteria</taxon>
        <taxon>Pseudomonadati</taxon>
        <taxon>Myxococcota</taxon>
        <taxon>Myxococcia</taxon>
        <taxon>Myxococcales</taxon>
        <taxon>Cystobacterineae</taxon>
        <taxon>Archangiaceae</taxon>
        <taxon>Hyalangium</taxon>
    </lineage>
</organism>
<gene>
    <name evidence="2" type="ORF">SYV04_38505</name>
</gene>
<comment type="caution">
    <text evidence="2">The sequence shown here is derived from an EMBL/GenBank/DDBJ whole genome shotgun (WGS) entry which is preliminary data.</text>
</comment>
<dbReference type="PROSITE" id="PS51257">
    <property type="entry name" value="PROKAR_LIPOPROTEIN"/>
    <property type="match status" value="1"/>
</dbReference>
<feature type="chain" id="PRO_5046629955" description="Lipoprotein" evidence="1">
    <location>
        <begin position="23"/>
        <end position="244"/>
    </location>
</feature>
<keyword evidence="3" id="KW-1185">Reference proteome</keyword>
<sequence length="244" mass="26248">MSLRRSLLSCCMLLTLLWTSCGDGGRGISYASSYREKSNPMPAVPGTPSSADTVVRPDLMVVSFSFWKDTASVDGVVPALKAAVEPYVRTAQDTTKAELAVRMRGVGVQPVSLEDNKVGRRVSVHGSLEVTLPPTLDYWGRAELMTALLRVGDQARAAAEKAGLGTTFSEPAVQLKNPEAHRAELMKRWVEQAQAFAAVAQGDRPLRLANCAPPGAVEQQVVTLEEVVLKLAMNCQLEETPAAK</sequence>
<evidence type="ECO:0008006" key="4">
    <source>
        <dbReference type="Google" id="ProtNLM"/>
    </source>
</evidence>
<reference evidence="2 3" key="1">
    <citation type="submission" date="2023-12" db="EMBL/GenBank/DDBJ databases">
        <title>the genome sequence of Hyalangium sp. s54d21.</title>
        <authorList>
            <person name="Zhang X."/>
        </authorList>
    </citation>
    <scope>NUCLEOTIDE SEQUENCE [LARGE SCALE GENOMIC DNA]</scope>
    <source>
        <strain evidence="3">s54d21</strain>
    </source>
</reference>